<evidence type="ECO:0000256" key="8">
    <source>
        <dbReference type="ARBA" id="ARBA00022989"/>
    </source>
</evidence>
<feature type="transmembrane region" description="Helical" evidence="10">
    <location>
        <begin position="101"/>
        <end position="119"/>
    </location>
</feature>
<keyword evidence="8 10" id="KW-1133">Transmembrane helix</keyword>
<keyword evidence="6" id="KW-1003">Cell membrane</keyword>
<dbReference type="Proteomes" id="UP000316199">
    <property type="component" value="Unassembled WGS sequence"/>
</dbReference>
<dbReference type="GO" id="GO:0005886">
    <property type="term" value="C:plasma membrane"/>
    <property type="evidence" value="ECO:0007669"/>
    <property type="project" value="UniProtKB-SubCell"/>
</dbReference>
<keyword evidence="5" id="KW-0813">Transport</keyword>
<name>A0A520RY78_9GAMM</name>
<dbReference type="EMBL" id="SHAG01000045">
    <property type="protein sequence ID" value="RZO75169.1"/>
    <property type="molecule type" value="Genomic_DNA"/>
</dbReference>
<evidence type="ECO:0000313" key="11">
    <source>
        <dbReference type="EMBL" id="RZO75169.1"/>
    </source>
</evidence>
<evidence type="ECO:0000256" key="2">
    <source>
        <dbReference type="ARBA" id="ARBA00004651"/>
    </source>
</evidence>
<dbReference type="AlphaFoldDB" id="A0A520RY78"/>
<sequence length="201" mass="23423">MILFELLVSQFQSNSILELTAVLFAVVYLILVMRENILCWYAALISTLIFLIIFWRVQLYMESGLQIYYAAMAFYGWHQWSRGGNQGNGIIITTWSVKTHFIVVIGILLATLISGLLLLRTSDAHFPFLDSFTTWASIVTTFMVAKKILENWTYWFVIDGISIFLYLDRGLYFTALLFVAYLIIVVFGFSRWLDEYRRMAR</sequence>
<comment type="caution">
    <text evidence="11">The sequence shown here is derived from an EMBL/GenBank/DDBJ whole genome shotgun (WGS) entry which is preliminary data.</text>
</comment>
<dbReference type="Pfam" id="PF04973">
    <property type="entry name" value="NMN_transporter"/>
    <property type="match status" value="1"/>
</dbReference>
<dbReference type="PANTHER" id="PTHR36122:SF2">
    <property type="entry name" value="NICOTINAMIDE RIBOSIDE TRANSPORTER PNUC"/>
    <property type="match status" value="1"/>
</dbReference>
<comment type="function">
    <text evidence="1">Required for nicotinamide riboside transport across the inner membrane.</text>
</comment>
<dbReference type="PANTHER" id="PTHR36122">
    <property type="entry name" value="NICOTINAMIDE RIBOSIDE TRANSPORTER PNUC"/>
    <property type="match status" value="1"/>
</dbReference>
<feature type="transmembrane region" description="Helical" evidence="10">
    <location>
        <begin position="12"/>
        <end position="31"/>
    </location>
</feature>
<reference evidence="11 12" key="1">
    <citation type="submission" date="2019-02" db="EMBL/GenBank/DDBJ databases">
        <title>Prokaryotic population dynamics and viral predation in marine succession experiment using metagenomics: the confinement effect.</title>
        <authorList>
            <person name="Haro-Moreno J.M."/>
            <person name="Rodriguez-Valera F."/>
            <person name="Lopez-Perez M."/>
        </authorList>
    </citation>
    <scope>NUCLEOTIDE SEQUENCE [LARGE SCALE GENOMIC DNA]</scope>
    <source>
        <strain evidence="11">MED-G157</strain>
    </source>
</reference>
<evidence type="ECO:0000256" key="3">
    <source>
        <dbReference type="ARBA" id="ARBA00006669"/>
    </source>
</evidence>
<keyword evidence="7 10" id="KW-0812">Transmembrane</keyword>
<evidence type="ECO:0000256" key="7">
    <source>
        <dbReference type="ARBA" id="ARBA00022692"/>
    </source>
</evidence>
<gene>
    <name evidence="11" type="ORF">EVA68_07600</name>
</gene>
<dbReference type="GO" id="GO:0034257">
    <property type="term" value="F:nicotinamide riboside transmembrane transporter activity"/>
    <property type="evidence" value="ECO:0007669"/>
    <property type="project" value="InterPro"/>
</dbReference>
<dbReference type="NCBIfam" id="TIGR01528">
    <property type="entry name" value="NMN_trans_PnuC"/>
    <property type="match status" value="1"/>
</dbReference>
<evidence type="ECO:0000313" key="12">
    <source>
        <dbReference type="Proteomes" id="UP000316199"/>
    </source>
</evidence>
<evidence type="ECO:0000256" key="6">
    <source>
        <dbReference type="ARBA" id="ARBA00022475"/>
    </source>
</evidence>
<dbReference type="InterPro" id="IPR006419">
    <property type="entry name" value="NMN_transpt_PnuC"/>
</dbReference>
<accession>A0A520RY78</accession>
<evidence type="ECO:0000256" key="4">
    <source>
        <dbReference type="ARBA" id="ARBA00017522"/>
    </source>
</evidence>
<feature type="transmembrane region" description="Helical" evidence="10">
    <location>
        <begin position="38"/>
        <end position="57"/>
    </location>
</feature>
<protein>
    <recommendedName>
        <fullName evidence="4">Nicotinamide riboside transporter PnuC</fullName>
    </recommendedName>
</protein>
<feature type="transmembrane region" description="Helical" evidence="10">
    <location>
        <begin position="173"/>
        <end position="193"/>
    </location>
</feature>
<comment type="similarity">
    <text evidence="3">Belongs to the nicotinamide ribonucleoside (NR) uptake permease (TC 4.B.1) family.</text>
</comment>
<proteinExistence type="inferred from homology"/>
<feature type="transmembrane region" description="Helical" evidence="10">
    <location>
        <begin position="152"/>
        <end position="167"/>
    </location>
</feature>
<evidence type="ECO:0000256" key="5">
    <source>
        <dbReference type="ARBA" id="ARBA00022448"/>
    </source>
</evidence>
<organism evidence="11 12">
    <name type="scientific">OM182 bacterium</name>
    <dbReference type="NCBI Taxonomy" id="2510334"/>
    <lineage>
        <taxon>Bacteria</taxon>
        <taxon>Pseudomonadati</taxon>
        <taxon>Pseudomonadota</taxon>
        <taxon>Gammaproteobacteria</taxon>
        <taxon>OMG group</taxon>
        <taxon>OM182 clade</taxon>
    </lineage>
</organism>
<evidence type="ECO:0000256" key="10">
    <source>
        <dbReference type="SAM" id="Phobius"/>
    </source>
</evidence>
<keyword evidence="9 10" id="KW-0472">Membrane</keyword>
<evidence type="ECO:0000256" key="9">
    <source>
        <dbReference type="ARBA" id="ARBA00023136"/>
    </source>
</evidence>
<comment type="subcellular location">
    <subcellularLocation>
        <location evidence="2">Cell membrane</location>
        <topology evidence="2">Multi-pass membrane protein</topology>
    </subcellularLocation>
</comment>
<evidence type="ECO:0000256" key="1">
    <source>
        <dbReference type="ARBA" id="ARBA00002672"/>
    </source>
</evidence>